<dbReference type="RefSeq" id="WP_408207763.1">
    <property type="nucleotide sequence ID" value="NZ_JAQQBZ010000001.1"/>
</dbReference>
<evidence type="ECO:0000313" key="2">
    <source>
        <dbReference type="EMBL" id="MFM0591384.1"/>
    </source>
</evidence>
<keyword evidence="3" id="KW-1185">Reference proteome</keyword>
<comment type="caution">
    <text evidence="2">The sequence shown here is derived from an EMBL/GenBank/DDBJ whole genome shotgun (WGS) entry which is preliminary data.</text>
</comment>
<dbReference type="EMBL" id="JAQQBZ010000001">
    <property type="protein sequence ID" value="MFM0591384.1"/>
    <property type="molecule type" value="Genomic_DNA"/>
</dbReference>
<proteinExistence type="predicted"/>
<reference evidence="2 3" key="1">
    <citation type="journal article" date="2024" name="Chem. Sci.">
        <title>Discovery of megapolipeptins by genome mining of a Burkholderiales bacteria collection.</title>
        <authorList>
            <person name="Paulo B.S."/>
            <person name="Recchia M.J.J."/>
            <person name="Lee S."/>
            <person name="Fergusson C.H."/>
            <person name="Romanowski S.B."/>
            <person name="Hernandez A."/>
            <person name="Krull N."/>
            <person name="Liu D.Y."/>
            <person name="Cavanagh H."/>
            <person name="Bos A."/>
            <person name="Gray C.A."/>
            <person name="Murphy B.T."/>
            <person name="Linington R.G."/>
            <person name="Eustaquio A.S."/>
        </authorList>
    </citation>
    <scope>NUCLEOTIDE SEQUENCE [LARGE SCALE GENOMIC DNA]</scope>
    <source>
        <strain evidence="2 3">RL17-335-BIF-A</strain>
    </source>
</reference>
<name>A0ABW9CXS8_9BURK</name>
<organism evidence="2 3">
    <name type="scientific">Paraburkholderia dilworthii</name>
    <dbReference type="NCBI Taxonomy" id="948106"/>
    <lineage>
        <taxon>Bacteria</taxon>
        <taxon>Pseudomonadati</taxon>
        <taxon>Pseudomonadota</taxon>
        <taxon>Betaproteobacteria</taxon>
        <taxon>Burkholderiales</taxon>
        <taxon>Burkholderiaceae</taxon>
        <taxon>Paraburkholderia</taxon>
    </lineage>
</organism>
<feature type="region of interest" description="Disordered" evidence="1">
    <location>
        <begin position="1"/>
        <end position="29"/>
    </location>
</feature>
<sequence length="118" mass="12959">MSEPGIPTASISSNVPDDFPRAQTPGVVPGAQPKVCVVLSDGKYVAGQTDVEREERWSICEDLAHQLVSKAQKDAAFHPQHSADDALERVRAAVVHKGWVSSDELTWLISRLRSLLNW</sequence>
<dbReference type="Proteomes" id="UP001629367">
    <property type="component" value="Unassembled WGS sequence"/>
</dbReference>
<protein>
    <submittedName>
        <fullName evidence="2">Uncharacterized protein</fullName>
    </submittedName>
</protein>
<evidence type="ECO:0000313" key="3">
    <source>
        <dbReference type="Proteomes" id="UP001629367"/>
    </source>
</evidence>
<accession>A0ABW9CXS8</accession>
<evidence type="ECO:0000256" key="1">
    <source>
        <dbReference type="SAM" id="MobiDB-lite"/>
    </source>
</evidence>
<gene>
    <name evidence="2" type="ORF">PQQ68_00015</name>
</gene>